<name>A0A0A9DA81_ARUDO</name>
<reference evidence="1" key="2">
    <citation type="journal article" date="2015" name="Data Brief">
        <title>Shoot transcriptome of the giant reed, Arundo donax.</title>
        <authorList>
            <person name="Barrero R.A."/>
            <person name="Guerrero F.D."/>
            <person name="Moolhuijzen P."/>
            <person name="Goolsby J.A."/>
            <person name="Tidwell J."/>
            <person name="Bellgard S.E."/>
            <person name="Bellgard M.I."/>
        </authorList>
    </citation>
    <scope>NUCLEOTIDE SEQUENCE</scope>
    <source>
        <tissue evidence="1">Shoot tissue taken approximately 20 cm above the soil surface</tissue>
    </source>
</reference>
<proteinExistence type="predicted"/>
<evidence type="ECO:0000313" key="1">
    <source>
        <dbReference type="EMBL" id="JAD80632.1"/>
    </source>
</evidence>
<protein>
    <submittedName>
        <fullName evidence="1">Uncharacterized protein</fullName>
    </submittedName>
</protein>
<sequence>MHKADALVKFLELLKCVSFIPLHMSVWCSYDLGLHL</sequence>
<dbReference type="AlphaFoldDB" id="A0A0A9DA81"/>
<dbReference type="EMBL" id="GBRH01217263">
    <property type="protein sequence ID" value="JAD80632.1"/>
    <property type="molecule type" value="Transcribed_RNA"/>
</dbReference>
<reference evidence="1" key="1">
    <citation type="submission" date="2014-09" db="EMBL/GenBank/DDBJ databases">
        <authorList>
            <person name="Magalhaes I.L.F."/>
            <person name="Oliveira U."/>
            <person name="Santos F.R."/>
            <person name="Vidigal T.H.D.A."/>
            <person name="Brescovit A.D."/>
            <person name="Santos A.J."/>
        </authorList>
    </citation>
    <scope>NUCLEOTIDE SEQUENCE</scope>
    <source>
        <tissue evidence="1">Shoot tissue taken approximately 20 cm above the soil surface</tissue>
    </source>
</reference>
<organism evidence="1">
    <name type="scientific">Arundo donax</name>
    <name type="common">Giant reed</name>
    <name type="synonym">Donax arundinaceus</name>
    <dbReference type="NCBI Taxonomy" id="35708"/>
    <lineage>
        <taxon>Eukaryota</taxon>
        <taxon>Viridiplantae</taxon>
        <taxon>Streptophyta</taxon>
        <taxon>Embryophyta</taxon>
        <taxon>Tracheophyta</taxon>
        <taxon>Spermatophyta</taxon>
        <taxon>Magnoliopsida</taxon>
        <taxon>Liliopsida</taxon>
        <taxon>Poales</taxon>
        <taxon>Poaceae</taxon>
        <taxon>PACMAD clade</taxon>
        <taxon>Arundinoideae</taxon>
        <taxon>Arundineae</taxon>
        <taxon>Arundo</taxon>
    </lineage>
</organism>
<accession>A0A0A9DA81</accession>